<feature type="short sequence motif" description="GXGXXG" evidence="6">
    <location>
        <begin position="473"/>
        <end position="478"/>
    </location>
</feature>
<keyword evidence="2 5" id="KW-0863">Zinc-finger</keyword>
<evidence type="ECO:0000256" key="7">
    <source>
        <dbReference type="SAM" id="MobiDB-lite"/>
    </source>
</evidence>
<feature type="active site" description="Proton acceptor" evidence="6">
    <location>
        <position position="668"/>
    </location>
</feature>
<dbReference type="PROSITE" id="PS00518">
    <property type="entry name" value="ZF_RING_1"/>
    <property type="match status" value="1"/>
</dbReference>
<dbReference type="Pfam" id="PF01734">
    <property type="entry name" value="Patatin"/>
    <property type="match status" value="1"/>
</dbReference>
<evidence type="ECO:0000256" key="2">
    <source>
        <dbReference type="ARBA" id="ARBA00022771"/>
    </source>
</evidence>
<dbReference type="EMBL" id="JBFTWV010000217">
    <property type="protein sequence ID" value="KAL2783702.1"/>
    <property type="molecule type" value="Genomic_DNA"/>
</dbReference>
<feature type="compositionally biased region" description="Basic and acidic residues" evidence="7">
    <location>
        <begin position="958"/>
        <end position="971"/>
    </location>
</feature>
<evidence type="ECO:0000256" key="5">
    <source>
        <dbReference type="PROSITE-ProRule" id="PRU00175"/>
    </source>
</evidence>
<keyword evidence="4 6" id="KW-0443">Lipid metabolism</keyword>
<evidence type="ECO:0000256" key="4">
    <source>
        <dbReference type="ARBA" id="ARBA00023098"/>
    </source>
</evidence>
<feature type="compositionally biased region" description="Polar residues" evidence="7">
    <location>
        <begin position="981"/>
        <end position="990"/>
    </location>
</feature>
<proteinExistence type="predicted"/>
<keyword evidence="6" id="KW-0378">Hydrolase</keyword>
<dbReference type="SUPFAM" id="SSF52151">
    <property type="entry name" value="FabD/lysophospholipase-like"/>
    <property type="match status" value="1"/>
</dbReference>
<feature type="active site" description="Nucleophile" evidence="6">
    <location>
        <position position="509"/>
    </location>
</feature>
<reference evidence="10 11" key="1">
    <citation type="submission" date="2024-07" db="EMBL/GenBank/DDBJ databases">
        <title>Section-level genome sequencing and comparative genomics of Aspergillus sections Usti and Cavernicolus.</title>
        <authorList>
            <consortium name="Lawrence Berkeley National Laboratory"/>
            <person name="Nybo J.L."/>
            <person name="Vesth T.C."/>
            <person name="Theobald S."/>
            <person name="Frisvad J.C."/>
            <person name="Larsen T.O."/>
            <person name="Kjaerboelling I."/>
            <person name="Rothschild-Mancinelli K."/>
            <person name="Lyhne E.K."/>
            <person name="Kogle M.E."/>
            <person name="Barry K."/>
            <person name="Clum A."/>
            <person name="Na H."/>
            <person name="Ledsgaard L."/>
            <person name="Lin J."/>
            <person name="Lipzen A."/>
            <person name="Kuo A."/>
            <person name="Riley R."/>
            <person name="Mondo S."/>
            <person name="Labutti K."/>
            <person name="Haridas S."/>
            <person name="Pangalinan J."/>
            <person name="Salamov A.A."/>
            <person name="Simmons B.A."/>
            <person name="Magnuson J.K."/>
            <person name="Chen J."/>
            <person name="Drula E."/>
            <person name="Henrissat B."/>
            <person name="Wiebenga A."/>
            <person name="Lubbers R.J."/>
            <person name="Gomes A.C."/>
            <person name="Makela M.R."/>
            <person name="Stajich J."/>
            <person name="Grigoriev I.V."/>
            <person name="Mortensen U.H."/>
            <person name="De Vries R.P."/>
            <person name="Baker S.E."/>
            <person name="Andersen M.R."/>
        </authorList>
    </citation>
    <scope>NUCLEOTIDE SEQUENCE [LARGE SCALE GENOMIC DNA]</scope>
    <source>
        <strain evidence="10 11">CBS 209.92</strain>
    </source>
</reference>
<dbReference type="PROSITE" id="PS50089">
    <property type="entry name" value="ZF_RING_2"/>
    <property type="match status" value="1"/>
</dbReference>
<evidence type="ECO:0000259" key="8">
    <source>
        <dbReference type="PROSITE" id="PS50089"/>
    </source>
</evidence>
<feature type="short sequence motif" description="DGA/G" evidence="6">
    <location>
        <begin position="668"/>
        <end position="670"/>
    </location>
</feature>
<dbReference type="Gene3D" id="3.40.1090.10">
    <property type="entry name" value="Cytosolic phospholipase A2 catalytic domain"/>
    <property type="match status" value="1"/>
</dbReference>
<dbReference type="InterPro" id="IPR002641">
    <property type="entry name" value="PNPLA_dom"/>
</dbReference>
<evidence type="ECO:0000259" key="9">
    <source>
        <dbReference type="PROSITE" id="PS51635"/>
    </source>
</evidence>
<dbReference type="Gene3D" id="3.30.40.10">
    <property type="entry name" value="Zinc/RING finger domain, C3HC4 (zinc finger)"/>
    <property type="match status" value="1"/>
</dbReference>
<feature type="region of interest" description="Disordered" evidence="7">
    <location>
        <begin position="945"/>
        <end position="1000"/>
    </location>
</feature>
<evidence type="ECO:0000256" key="3">
    <source>
        <dbReference type="ARBA" id="ARBA00022833"/>
    </source>
</evidence>
<evidence type="ECO:0000256" key="6">
    <source>
        <dbReference type="PROSITE-ProRule" id="PRU01161"/>
    </source>
</evidence>
<name>A0ABR4FKV3_9EURO</name>
<keyword evidence="11" id="KW-1185">Reference proteome</keyword>
<keyword evidence="1" id="KW-0479">Metal-binding</keyword>
<dbReference type="InterPro" id="IPR017907">
    <property type="entry name" value="Znf_RING_CS"/>
</dbReference>
<dbReference type="PROSITE" id="PS51635">
    <property type="entry name" value="PNPLA"/>
    <property type="match status" value="1"/>
</dbReference>
<evidence type="ECO:0000313" key="11">
    <source>
        <dbReference type="Proteomes" id="UP001610563"/>
    </source>
</evidence>
<dbReference type="Proteomes" id="UP001610563">
    <property type="component" value="Unassembled WGS sequence"/>
</dbReference>
<feature type="short sequence motif" description="GXSXG" evidence="6">
    <location>
        <begin position="507"/>
        <end position="511"/>
    </location>
</feature>
<keyword evidence="6" id="KW-0442">Lipid degradation</keyword>
<dbReference type="InterPro" id="IPR016035">
    <property type="entry name" value="Acyl_Trfase/lysoPLipase"/>
</dbReference>
<dbReference type="PANTHER" id="PTHR24185:SF8">
    <property type="entry name" value="PNPLA DOMAIN-CONTAINING PROTEIN"/>
    <property type="match status" value="1"/>
</dbReference>
<feature type="domain" description="RING-type" evidence="8">
    <location>
        <begin position="404"/>
        <end position="450"/>
    </location>
</feature>
<protein>
    <submittedName>
        <fullName evidence="10">FabD/lysophospholipase-like protein</fullName>
    </submittedName>
</protein>
<organism evidence="10 11">
    <name type="scientific">Aspergillus keveii</name>
    <dbReference type="NCBI Taxonomy" id="714993"/>
    <lineage>
        <taxon>Eukaryota</taxon>
        <taxon>Fungi</taxon>
        <taxon>Dikarya</taxon>
        <taxon>Ascomycota</taxon>
        <taxon>Pezizomycotina</taxon>
        <taxon>Eurotiomycetes</taxon>
        <taxon>Eurotiomycetidae</taxon>
        <taxon>Eurotiales</taxon>
        <taxon>Aspergillaceae</taxon>
        <taxon>Aspergillus</taxon>
        <taxon>Aspergillus subgen. Nidulantes</taxon>
    </lineage>
</organism>
<dbReference type="CDD" id="cd07199">
    <property type="entry name" value="Pat17_PNPLA8_PNPLA9_like"/>
    <property type="match status" value="1"/>
</dbReference>
<evidence type="ECO:0000256" key="1">
    <source>
        <dbReference type="ARBA" id="ARBA00022723"/>
    </source>
</evidence>
<gene>
    <name evidence="10" type="ORF">BJX66DRAFT_344711</name>
</gene>
<evidence type="ECO:0000313" key="10">
    <source>
        <dbReference type="EMBL" id="KAL2783702.1"/>
    </source>
</evidence>
<dbReference type="InterPro" id="IPR013083">
    <property type="entry name" value="Znf_RING/FYVE/PHD"/>
</dbReference>
<sequence length="1000" mass="110568">MAPWMGLEFDAGGWTITDTGCARQILTAVEEPNSQYPSVQVFVGSAIKAQALRALYPRNNTGRHAKVGLARMHLADSGPQPNILIETSTSLGSLAQPASAKSLHLYPIRDSYARSFDDIRDLLFRRSILPLADTVCLFAADLGGVEGIRTLLAAWGRAPVISPDGSASVHARFIIVLTGSHGIPGAVQEIETTLTKVAVPDIAAALTVIDLQDRNKLSPTSEFEPLRQCLSQELGKAHTTRSRAHLLFSAVHLEWIFRKSLSHVAQSPTTPFNCIVTCRPERLKSDERAAQRLECFLRITGESRLRTDALAVFVASAFLMDAYPPNMHGFDPIVMFRSLYAAHCRAACRHLPISPETSLCQQIESKFVSLFAGMSSVLPSSEVRRECLRKSVSEWAQVKSTHTCLLCLRRPPEHVLPCGHAICDLCVRIFGHRGQGAEYHFEIAICLLCRKRFSFTVRLLPPTKQPTILVLDGGGIRGVVTLGFLRALENQIVGVGGLREAFDLTLGTSAGALIATEVVICGRSVELAHAKFKALARQIFPPRTLPRTLLGQSWNFLRSWMADSRYDSEVLDQALQEAFTARRRLFDSPQPLVSGIRVALTASQIEEDGSLCLFSNYRGLGRSYTQSAYKVLAPEGEEPYLWEVARCCVAALGYFTTKHLPNVGTFQDGGISANCPLRPALRESEIIWPACRRPDLVISIGTGYSQEQAVRQAGGQRGFWSDRFIERAIRTFLQSPAVNSRRGWQDAFDSLPDSLRPDVFRLDREVAGDLPELDDSHAMEKLDDFPYRVPDELTRAWLAKTFFFELDEEPTQIFGAYECRGSILCCKFGAANIVQNIARNFQHARFTFVQGGDLGAVEDGDGCPICGYYRRCVSFRVSSLDASISLDIRGTMGSCTIGGFPTSIRSLLSAQQVDAPFGRDDHRSDMWPPSRQCYCTRRKRVHVFTSSKSPPKKRRLNDHKVNKAELNDGRGKGGHFRIGSGNVQRNQQGPSDPVPWNGLA</sequence>
<feature type="domain" description="PNPLA" evidence="9">
    <location>
        <begin position="469"/>
        <end position="681"/>
    </location>
</feature>
<dbReference type="PANTHER" id="PTHR24185">
    <property type="entry name" value="CALCIUM-INDEPENDENT PHOSPHOLIPASE A2-GAMMA"/>
    <property type="match status" value="1"/>
</dbReference>
<accession>A0ABR4FKV3</accession>
<dbReference type="InterPro" id="IPR001841">
    <property type="entry name" value="Znf_RING"/>
</dbReference>
<comment type="caution">
    <text evidence="10">The sequence shown here is derived from an EMBL/GenBank/DDBJ whole genome shotgun (WGS) entry which is preliminary data.</text>
</comment>
<keyword evidence="3" id="KW-0862">Zinc</keyword>